<evidence type="ECO:0000313" key="1">
    <source>
        <dbReference type="EMBL" id="SHK01023.1"/>
    </source>
</evidence>
<sequence>MMGDGELGKNHAFKLIVEKATKSAKEDRYQSIAELKDAFDRLYKSLLEGDNIEQINNDIHNGIYNVNVETYLLKLVSNDKLSAQIVSNNWNMISEVICKCDNENQLKIAINIQDTFVNATGYGGWENYDLFARLAYNIVQESDILSVRKVAYEILDHCASVRYGAKDLLDDLPYDIVELLK</sequence>
<dbReference type="Proteomes" id="UP000184301">
    <property type="component" value="Unassembled WGS sequence"/>
</dbReference>
<organism evidence="1 2">
    <name type="scientific">Hespellia stercorisuis DSM 15480</name>
    <dbReference type="NCBI Taxonomy" id="1121950"/>
    <lineage>
        <taxon>Bacteria</taxon>
        <taxon>Bacillati</taxon>
        <taxon>Bacillota</taxon>
        <taxon>Clostridia</taxon>
        <taxon>Lachnospirales</taxon>
        <taxon>Lachnospiraceae</taxon>
        <taxon>Hespellia</taxon>
    </lineage>
</organism>
<name>A0A1M6NZA4_9FIRM</name>
<proteinExistence type="predicted"/>
<dbReference type="RefSeq" id="WP_073109377.1">
    <property type="nucleotide sequence ID" value="NZ_FQZY01000025.1"/>
</dbReference>
<dbReference type="EMBL" id="FQZY01000025">
    <property type="protein sequence ID" value="SHK01023.1"/>
    <property type="molecule type" value="Genomic_DNA"/>
</dbReference>
<keyword evidence="2" id="KW-1185">Reference proteome</keyword>
<dbReference type="AlphaFoldDB" id="A0A1M6NZA4"/>
<protein>
    <submittedName>
        <fullName evidence="1">Uncharacterized protein</fullName>
    </submittedName>
</protein>
<dbReference type="STRING" id="1121950.SAMN02745243_01979"/>
<reference evidence="1 2" key="1">
    <citation type="submission" date="2016-11" db="EMBL/GenBank/DDBJ databases">
        <authorList>
            <person name="Jaros S."/>
            <person name="Januszkiewicz K."/>
            <person name="Wedrychowicz H."/>
        </authorList>
    </citation>
    <scope>NUCLEOTIDE SEQUENCE [LARGE SCALE GENOMIC DNA]</scope>
    <source>
        <strain evidence="1 2">DSM 15480</strain>
    </source>
</reference>
<dbReference type="OrthoDB" id="5149141at2"/>
<accession>A0A1M6NZA4</accession>
<gene>
    <name evidence="1" type="ORF">SAMN02745243_01979</name>
</gene>
<evidence type="ECO:0000313" key="2">
    <source>
        <dbReference type="Proteomes" id="UP000184301"/>
    </source>
</evidence>